<gene>
    <name evidence="2" type="ORF">C361_04586</name>
</gene>
<reference evidence="2 3" key="1">
    <citation type="submission" date="2017-06" db="EMBL/GenBank/DDBJ databases">
        <title>Global population genomics of the pathogenic fungus Cryptococcus neoformans var. grubii.</title>
        <authorList>
            <person name="Cuomo C."/>
            <person name="Litvintseva A."/>
            <person name="Chen Y."/>
            <person name="Young S."/>
            <person name="Zeng Q."/>
            <person name="Chapman S."/>
            <person name="Gujja S."/>
            <person name="Saif S."/>
            <person name="Birren B."/>
        </authorList>
    </citation>
    <scope>NUCLEOTIDE SEQUENCE [LARGE SCALE GENOMIC DNA]</scope>
    <source>
        <strain evidence="2 3">Tu259-1</strain>
    </source>
</reference>
<proteinExistence type="predicted"/>
<evidence type="ECO:0000313" key="2">
    <source>
        <dbReference type="EMBL" id="OXG18461.1"/>
    </source>
</evidence>
<keyword evidence="1" id="KW-0472">Membrane</keyword>
<dbReference type="EMBL" id="AMKT01000056">
    <property type="protein sequence ID" value="OXG18461.1"/>
    <property type="molecule type" value="Genomic_DNA"/>
</dbReference>
<dbReference type="Proteomes" id="UP000199727">
    <property type="component" value="Unassembled WGS sequence"/>
</dbReference>
<protein>
    <submittedName>
        <fullName evidence="2">Uncharacterized protein</fullName>
    </submittedName>
</protein>
<sequence length="196" mass="21542">MRDCVVRGCTIHGNGQANNHDVTAWLAQAGTCAHLITVGLFATETGIWEASNKVLVILYICFLVLSLLFSGYPIPSDPTYSMMLNTGGMIGTSSTQSGPGDAGHIVKKRCTNCCTKGNGNDPLHRHDNVCSVHSVHKSFYHFVIISFQSLEDDEQKGILEFYAQRATVEEDQKDQVESMWKSICWENGREVGIGIT</sequence>
<name>A0A854Q8A0_CRYNE</name>
<keyword evidence="1" id="KW-1133">Transmembrane helix</keyword>
<dbReference type="AlphaFoldDB" id="A0A854Q8A0"/>
<accession>A0A854Q8A0</accession>
<organism evidence="2 3">
    <name type="scientific">Cryptococcus neoformans Tu259-1</name>
    <dbReference type="NCBI Taxonomy" id="1230072"/>
    <lineage>
        <taxon>Eukaryota</taxon>
        <taxon>Fungi</taxon>
        <taxon>Dikarya</taxon>
        <taxon>Basidiomycota</taxon>
        <taxon>Agaricomycotina</taxon>
        <taxon>Tremellomycetes</taxon>
        <taxon>Tremellales</taxon>
        <taxon>Cryptococcaceae</taxon>
        <taxon>Cryptococcus</taxon>
        <taxon>Cryptococcus neoformans species complex</taxon>
    </lineage>
</organism>
<evidence type="ECO:0000256" key="1">
    <source>
        <dbReference type="SAM" id="Phobius"/>
    </source>
</evidence>
<feature type="transmembrane region" description="Helical" evidence="1">
    <location>
        <begin position="54"/>
        <end position="74"/>
    </location>
</feature>
<comment type="caution">
    <text evidence="2">The sequence shown here is derived from an EMBL/GenBank/DDBJ whole genome shotgun (WGS) entry which is preliminary data.</text>
</comment>
<evidence type="ECO:0000313" key="3">
    <source>
        <dbReference type="Proteomes" id="UP000199727"/>
    </source>
</evidence>
<keyword evidence="1" id="KW-0812">Transmembrane</keyword>